<organism evidence="2">
    <name type="scientific">Anguilla anguilla</name>
    <name type="common">European freshwater eel</name>
    <name type="synonym">Muraena anguilla</name>
    <dbReference type="NCBI Taxonomy" id="7936"/>
    <lineage>
        <taxon>Eukaryota</taxon>
        <taxon>Metazoa</taxon>
        <taxon>Chordata</taxon>
        <taxon>Craniata</taxon>
        <taxon>Vertebrata</taxon>
        <taxon>Euteleostomi</taxon>
        <taxon>Actinopterygii</taxon>
        <taxon>Neopterygii</taxon>
        <taxon>Teleostei</taxon>
        <taxon>Anguilliformes</taxon>
        <taxon>Anguillidae</taxon>
        <taxon>Anguilla</taxon>
    </lineage>
</organism>
<evidence type="ECO:0000256" key="1">
    <source>
        <dbReference type="SAM" id="Phobius"/>
    </source>
</evidence>
<keyword evidence="1" id="KW-0472">Membrane</keyword>
<dbReference type="EMBL" id="GBXM01077525">
    <property type="protein sequence ID" value="JAH31052.1"/>
    <property type="molecule type" value="Transcribed_RNA"/>
</dbReference>
<reference evidence="2" key="1">
    <citation type="submission" date="2014-11" db="EMBL/GenBank/DDBJ databases">
        <authorList>
            <person name="Amaro Gonzalez C."/>
        </authorList>
    </citation>
    <scope>NUCLEOTIDE SEQUENCE</scope>
</reference>
<protein>
    <submittedName>
        <fullName evidence="2">Uncharacterized protein</fullName>
    </submittedName>
</protein>
<reference evidence="2" key="2">
    <citation type="journal article" date="2015" name="Fish Shellfish Immunol.">
        <title>Early steps in the European eel (Anguilla anguilla)-Vibrio vulnificus interaction in the gills: Role of the RtxA13 toxin.</title>
        <authorList>
            <person name="Callol A."/>
            <person name="Pajuelo D."/>
            <person name="Ebbesson L."/>
            <person name="Teles M."/>
            <person name="MacKenzie S."/>
            <person name="Amaro C."/>
        </authorList>
    </citation>
    <scope>NUCLEOTIDE SEQUENCE</scope>
</reference>
<sequence length="43" mass="5380">MRNNHRRHSSWNNIYISIEFNMEIIVFFLFPLLQTIYTSQYNK</sequence>
<evidence type="ECO:0000313" key="2">
    <source>
        <dbReference type="EMBL" id="JAH31052.1"/>
    </source>
</evidence>
<proteinExistence type="predicted"/>
<keyword evidence="1" id="KW-1133">Transmembrane helix</keyword>
<accession>A0A0E9RQF6</accession>
<dbReference type="AlphaFoldDB" id="A0A0E9RQF6"/>
<feature type="transmembrane region" description="Helical" evidence="1">
    <location>
        <begin position="20"/>
        <end position="37"/>
    </location>
</feature>
<name>A0A0E9RQF6_ANGAN</name>
<keyword evidence="1" id="KW-0812">Transmembrane</keyword>